<dbReference type="SUPFAM" id="SSF159275">
    <property type="entry name" value="PA1994-like"/>
    <property type="match status" value="1"/>
</dbReference>
<name>A0A0N0ZY71_CHRID</name>
<dbReference type="InterPro" id="IPR009467">
    <property type="entry name" value="Glycolipid-bd_prot_put"/>
</dbReference>
<dbReference type="Proteomes" id="UP000037953">
    <property type="component" value="Unassembled WGS sequence"/>
</dbReference>
<evidence type="ECO:0008006" key="3">
    <source>
        <dbReference type="Google" id="ProtNLM"/>
    </source>
</evidence>
<protein>
    <recommendedName>
        <fullName evidence="3">Glycolipid-binding domain-containing protein</fullName>
    </recommendedName>
</protein>
<sequence>MTKFIWKGILYQSLECFTLREDTGNYIISSKIIGSYLDKIYTAEYTINTDRNWNVLEFLIQSEVNSAKNTLSGKKRGNKWKINQTERPEFEGIQYIDISLTPFTNTLPINTLKLQENKSQEIQVIYIDVLNSALRPASQRYTRTAKEKYLYENIPKNFEAEITVDESGLVLDYPQLFERVKTL</sequence>
<dbReference type="AlphaFoldDB" id="A0A0N0ZY71"/>
<dbReference type="RefSeq" id="WP_062696754.1">
    <property type="nucleotide sequence ID" value="NZ_LJOD01000001.1"/>
</dbReference>
<proteinExistence type="predicted"/>
<evidence type="ECO:0000313" key="2">
    <source>
        <dbReference type="Proteomes" id="UP000037953"/>
    </source>
</evidence>
<comment type="caution">
    <text evidence="1">The sequence shown here is derived from an EMBL/GenBank/DDBJ whole genome shotgun (WGS) entry which is preliminary data.</text>
</comment>
<dbReference type="EMBL" id="LJOD01000001">
    <property type="protein sequence ID" value="KPE53175.1"/>
    <property type="molecule type" value="Genomic_DNA"/>
</dbReference>
<dbReference type="OrthoDB" id="9814791at2"/>
<accession>A0A0N0ZY71</accession>
<dbReference type="Pfam" id="PF06475">
    <property type="entry name" value="Glycolipid_bind"/>
    <property type="match status" value="1"/>
</dbReference>
<gene>
    <name evidence="1" type="ORF">AOB46_04130</name>
</gene>
<evidence type="ECO:0000313" key="1">
    <source>
        <dbReference type="EMBL" id="KPE53175.1"/>
    </source>
</evidence>
<reference evidence="2" key="2">
    <citation type="submission" date="2015-09" db="EMBL/GenBank/DDBJ databases">
        <title>Draft genome sequence of a multidrug-resistant Chryseobacterium indologenes isolate from Malaysia.</title>
        <authorList>
            <person name="Yu C.Y."/>
            <person name="Ang G.Y."/>
            <person name="Chan K.-G."/>
        </authorList>
    </citation>
    <scope>NUCLEOTIDE SEQUENCE [LARGE SCALE GENOMIC DNA]</scope>
    <source>
        <strain evidence="2">CI_885</strain>
    </source>
</reference>
<reference evidence="1 2" key="1">
    <citation type="journal article" date="2015" name="Genom Data">
        <title>Draft genome sequence of a multidrug-resistant Chryseobacterium indologenes isolate from Malaysia.</title>
        <authorList>
            <person name="Yu C.Y."/>
            <person name="Ang G.Y."/>
            <person name="Cheng H.J."/>
            <person name="Cheong Y.M."/>
            <person name="Yin W.F."/>
            <person name="Chan K.G."/>
        </authorList>
    </citation>
    <scope>NUCLEOTIDE SEQUENCE [LARGE SCALE GENOMIC DNA]</scope>
    <source>
        <strain evidence="1 2">CI_885</strain>
    </source>
</reference>
<organism evidence="1 2">
    <name type="scientific">Chryseobacterium indologenes</name>
    <name type="common">Flavobacterium indologenes</name>
    <dbReference type="NCBI Taxonomy" id="253"/>
    <lineage>
        <taxon>Bacteria</taxon>
        <taxon>Pseudomonadati</taxon>
        <taxon>Bacteroidota</taxon>
        <taxon>Flavobacteriia</taxon>
        <taxon>Flavobacteriales</taxon>
        <taxon>Weeksellaceae</taxon>
        <taxon>Chryseobacterium group</taxon>
        <taxon>Chryseobacterium</taxon>
    </lineage>
</organism>
<dbReference type="PATRIC" id="fig|253.9.peg.876"/>